<dbReference type="InterPro" id="IPR058512">
    <property type="entry name" value="DUF8199"/>
</dbReference>
<dbReference type="NCBIfam" id="NF047658">
    <property type="entry name" value="HYC_CC_PP"/>
    <property type="match status" value="1"/>
</dbReference>
<dbReference type="EMBL" id="JBHULH010000009">
    <property type="protein sequence ID" value="MFD2568385.1"/>
    <property type="molecule type" value="Genomic_DNA"/>
</dbReference>
<comment type="caution">
    <text evidence="1">The sequence shown here is derived from an EMBL/GenBank/DDBJ whole genome shotgun (WGS) entry which is preliminary data.</text>
</comment>
<organism evidence="1 2">
    <name type="scientific">Pseudotenacibaculum haliotis</name>
    <dbReference type="NCBI Taxonomy" id="1862138"/>
    <lineage>
        <taxon>Bacteria</taxon>
        <taxon>Pseudomonadati</taxon>
        <taxon>Bacteroidota</taxon>
        <taxon>Flavobacteriia</taxon>
        <taxon>Flavobacteriales</taxon>
        <taxon>Flavobacteriaceae</taxon>
        <taxon>Pseudotenacibaculum</taxon>
    </lineage>
</organism>
<evidence type="ECO:0000313" key="2">
    <source>
        <dbReference type="Proteomes" id="UP001597508"/>
    </source>
</evidence>
<dbReference type="RefSeq" id="WP_379667093.1">
    <property type="nucleotide sequence ID" value="NZ_JBHULH010000009.1"/>
</dbReference>
<dbReference type="Proteomes" id="UP001597508">
    <property type="component" value="Unassembled WGS sequence"/>
</dbReference>
<sequence length="121" mass="13977">MALVVLFSTMSFTVSMHYCQGELIDTAIFQKAHTCDMEMGGESEMKMDGCCNDQEIKIEGQDELKLPVADLNIGQQVFVISFLHSYIELFQTTEQRKNTFFDYPPPFIVRQIFKLDETYLI</sequence>
<protein>
    <recommendedName>
        <fullName evidence="3">Secreted protein</fullName>
    </recommendedName>
</protein>
<proteinExistence type="predicted"/>
<name>A0ABW5LUC7_9FLAO</name>
<reference evidence="2" key="1">
    <citation type="journal article" date="2019" name="Int. J. Syst. Evol. Microbiol.">
        <title>The Global Catalogue of Microorganisms (GCM) 10K type strain sequencing project: providing services to taxonomists for standard genome sequencing and annotation.</title>
        <authorList>
            <consortium name="The Broad Institute Genomics Platform"/>
            <consortium name="The Broad Institute Genome Sequencing Center for Infectious Disease"/>
            <person name="Wu L."/>
            <person name="Ma J."/>
        </authorList>
    </citation>
    <scope>NUCLEOTIDE SEQUENCE [LARGE SCALE GENOMIC DNA]</scope>
    <source>
        <strain evidence="2">KCTC 52127</strain>
    </source>
</reference>
<dbReference type="InterPro" id="IPR058060">
    <property type="entry name" value="HYC_CC_PP"/>
</dbReference>
<evidence type="ECO:0000313" key="1">
    <source>
        <dbReference type="EMBL" id="MFD2568385.1"/>
    </source>
</evidence>
<accession>A0ABW5LUC7</accession>
<gene>
    <name evidence="1" type="ORF">ACFSRZ_13490</name>
</gene>
<keyword evidence="2" id="KW-1185">Reference proteome</keyword>
<evidence type="ECO:0008006" key="3">
    <source>
        <dbReference type="Google" id="ProtNLM"/>
    </source>
</evidence>
<dbReference type="Pfam" id="PF26622">
    <property type="entry name" value="DUF8199"/>
    <property type="match status" value="1"/>
</dbReference>